<dbReference type="GeneID" id="110985729"/>
<dbReference type="SMART" id="SM00140">
    <property type="entry name" value="NGF"/>
    <property type="match status" value="1"/>
</dbReference>
<dbReference type="SUPFAM" id="SSF57501">
    <property type="entry name" value="Cystine-knot cytokines"/>
    <property type="match status" value="1"/>
</dbReference>
<accession>A0A8B7ZHC1</accession>
<dbReference type="AlphaFoldDB" id="A0A8B7ZHC1"/>
<protein>
    <submittedName>
        <fullName evidence="3">Uncharacterized protein LOC110985729</fullName>
    </submittedName>
</protein>
<feature type="domain" description="Nerve growth factor-related" evidence="1">
    <location>
        <begin position="130"/>
        <end position="226"/>
    </location>
</feature>
<dbReference type="PROSITE" id="PS50270">
    <property type="entry name" value="NGF_2"/>
    <property type="match status" value="1"/>
</dbReference>
<name>A0A8B7ZHC1_ACAPL</name>
<dbReference type="GO" id="GO:0005102">
    <property type="term" value="F:signaling receptor binding"/>
    <property type="evidence" value="ECO:0007669"/>
    <property type="project" value="InterPro"/>
</dbReference>
<reference evidence="3" key="1">
    <citation type="submission" date="2025-08" db="UniProtKB">
        <authorList>
            <consortium name="RefSeq"/>
        </authorList>
    </citation>
    <scope>IDENTIFICATION</scope>
</reference>
<gene>
    <name evidence="3" type="primary">LOC110985729</name>
</gene>
<organism evidence="2 3">
    <name type="scientific">Acanthaster planci</name>
    <name type="common">Crown-of-thorns starfish</name>
    <dbReference type="NCBI Taxonomy" id="133434"/>
    <lineage>
        <taxon>Eukaryota</taxon>
        <taxon>Metazoa</taxon>
        <taxon>Echinodermata</taxon>
        <taxon>Eleutherozoa</taxon>
        <taxon>Asterozoa</taxon>
        <taxon>Asteroidea</taxon>
        <taxon>Valvatacea</taxon>
        <taxon>Valvatida</taxon>
        <taxon>Acanthasteridae</taxon>
        <taxon>Acanthaster</taxon>
    </lineage>
</organism>
<dbReference type="RefSeq" id="XP_022102651.1">
    <property type="nucleotide sequence ID" value="XM_022246959.1"/>
</dbReference>
<dbReference type="Gene3D" id="2.10.90.10">
    <property type="entry name" value="Cystine-knot cytokines"/>
    <property type="match status" value="1"/>
</dbReference>
<dbReference type="InterPro" id="IPR002072">
    <property type="entry name" value="Nerve_growth_factor-rel"/>
</dbReference>
<dbReference type="OrthoDB" id="6103344at2759"/>
<dbReference type="OMA" id="HIAIPTC"/>
<dbReference type="Proteomes" id="UP000694845">
    <property type="component" value="Unplaced"/>
</dbReference>
<dbReference type="Pfam" id="PF00243">
    <property type="entry name" value="NGF"/>
    <property type="match status" value="1"/>
</dbReference>
<evidence type="ECO:0000259" key="1">
    <source>
        <dbReference type="SMART" id="SM00140"/>
    </source>
</evidence>
<sequence length="232" mass="26052">MCMRAVSPLIPLSLMGDFKTGAQTKGVSAVVFLLIAVILGKTGVEARVAQQKSEPFFDILDVPPELRSIPEKPTLYDILSIPSMEEAAVMRISFAPDRPSHIPDVPNGGTAWSGDSTEFVPEPPLSMFKRDRGPPFRACPVKNEWVHIQTATDIYNEEVEVSQLQWFWHTTCRHENQSCYGFSPSEEGATTECRETNSWVMAWARELEETDYSWRHIAIPTCCTCAVIQPQF</sequence>
<proteinExistence type="predicted"/>
<dbReference type="InterPro" id="IPR029034">
    <property type="entry name" value="Cystine-knot_cytokine"/>
</dbReference>
<evidence type="ECO:0000313" key="2">
    <source>
        <dbReference type="Proteomes" id="UP000694845"/>
    </source>
</evidence>
<dbReference type="KEGG" id="aplc:110985729"/>
<keyword evidence="2" id="KW-1185">Reference proteome</keyword>
<evidence type="ECO:0000313" key="3">
    <source>
        <dbReference type="RefSeq" id="XP_022102651.1"/>
    </source>
</evidence>